<dbReference type="SUPFAM" id="SSF56601">
    <property type="entry name" value="beta-lactamase/transpeptidase-like"/>
    <property type="match status" value="1"/>
</dbReference>
<dbReference type="InterPro" id="IPR012338">
    <property type="entry name" value="Beta-lactam/transpept-like"/>
</dbReference>
<dbReference type="InterPro" id="IPR045155">
    <property type="entry name" value="Beta-lactam_cat"/>
</dbReference>
<dbReference type="AlphaFoldDB" id="A0A3R8SP32"/>
<evidence type="ECO:0000313" key="3">
    <source>
        <dbReference type="Proteomes" id="UP000274327"/>
    </source>
</evidence>
<comment type="caution">
    <text evidence="2">The sequence shown here is derived from an EMBL/GenBank/DDBJ whole genome shotgun (WGS) entry which is preliminary data.</text>
</comment>
<accession>A0A3R8SP32</accession>
<dbReference type="Proteomes" id="UP000274327">
    <property type="component" value="Unassembled WGS sequence"/>
</dbReference>
<dbReference type="RefSeq" id="WP_126988055.1">
    <property type="nucleotide sequence ID" value="NZ_JALXWX010000066.1"/>
</dbReference>
<dbReference type="Gene3D" id="3.40.710.10">
    <property type="entry name" value="DD-peptidase/beta-lactamase superfamily"/>
    <property type="match status" value="1"/>
</dbReference>
<name>A0A3R8SP32_9MICO</name>
<keyword evidence="3" id="KW-1185">Reference proteome</keyword>
<feature type="domain" description="Beta-lactamase class A catalytic" evidence="1">
    <location>
        <begin position="29"/>
        <end position="238"/>
    </location>
</feature>
<proteinExistence type="predicted"/>
<dbReference type="Pfam" id="PF13354">
    <property type="entry name" value="Beta-lactamase2"/>
    <property type="match status" value="1"/>
</dbReference>
<gene>
    <name evidence="2" type="ORF">DS079_12105</name>
</gene>
<dbReference type="GeneID" id="78121764"/>
<dbReference type="GO" id="GO:0008800">
    <property type="term" value="F:beta-lactamase activity"/>
    <property type="evidence" value="ECO:0007669"/>
    <property type="project" value="InterPro"/>
</dbReference>
<sequence length="263" mass="27323">MPLPTAAAPTEVRLAHCLLDADGAVLSASRADEPFYAASTIKLHVLLAVLRAAEQGELDLETELAATCTFTGADGEEFILSGDHLDPTHPEPGTPIALRALATRMIDRSSNEATDQLLELVGLDAIAAIVGELGLGATRVERLIGDAAALERGLTNETSAADLARTMHHLVAGPGLAGDSHELALAALHAQTIPIIATVLRDGVRWGSKSGWVDGYRHDVAYVEDPAGAGRRILAVMTAGLAEDEADARITALAAELLPGLTA</sequence>
<dbReference type="GO" id="GO:0030655">
    <property type="term" value="P:beta-lactam antibiotic catabolic process"/>
    <property type="evidence" value="ECO:0007669"/>
    <property type="project" value="InterPro"/>
</dbReference>
<dbReference type="PANTHER" id="PTHR35333">
    <property type="entry name" value="BETA-LACTAMASE"/>
    <property type="match status" value="1"/>
</dbReference>
<evidence type="ECO:0000259" key="1">
    <source>
        <dbReference type="Pfam" id="PF13354"/>
    </source>
</evidence>
<organism evidence="2 3">
    <name type="scientific">Brachybacterium paraconglomeratum</name>
    <dbReference type="NCBI Taxonomy" id="173362"/>
    <lineage>
        <taxon>Bacteria</taxon>
        <taxon>Bacillati</taxon>
        <taxon>Actinomycetota</taxon>
        <taxon>Actinomycetes</taxon>
        <taxon>Micrococcales</taxon>
        <taxon>Dermabacteraceae</taxon>
        <taxon>Brachybacterium</taxon>
    </lineage>
</organism>
<dbReference type="InterPro" id="IPR000871">
    <property type="entry name" value="Beta-lactam_class-A"/>
</dbReference>
<reference evidence="2 3" key="1">
    <citation type="submission" date="2018-07" db="EMBL/GenBank/DDBJ databases">
        <title>Brachybacteriurn paraconglorneratum KCTC 9916.</title>
        <authorList>
            <person name="Li Y."/>
        </authorList>
    </citation>
    <scope>NUCLEOTIDE SEQUENCE [LARGE SCALE GENOMIC DNA]</scope>
    <source>
        <strain evidence="2 3">KCTC 9916</strain>
    </source>
</reference>
<evidence type="ECO:0000313" key="2">
    <source>
        <dbReference type="EMBL" id="RRR18021.1"/>
    </source>
</evidence>
<protein>
    <submittedName>
        <fullName evidence="2">Serine hydrolase</fullName>
    </submittedName>
</protein>
<keyword evidence="2" id="KW-0378">Hydrolase</keyword>
<dbReference type="GO" id="GO:0046677">
    <property type="term" value="P:response to antibiotic"/>
    <property type="evidence" value="ECO:0007669"/>
    <property type="project" value="InterPro"/>
</dbReference>
<dbReference type="EMBL" id="QOCI01000009">
    <property type="protein sequence ID" value="RRR18021.1"/>
    <property type="molecule type" value="Genomic_DNA"/>
</dbReference>
<dbReference type="PANTHER" id="PTHR35333:SF3">
    <property type="entry name" value="BETA-LACTAMASE-TYPE TRANSPEPTIDASE FOLD CONTAINING PROTEIN"/>
    <property type="match status" value="1"/>
</dbReference>